<accession>A0ABR3R0X2</accession>
<evidence type="ECO:0000256" key="1">
    <source>
        <dbReference type="SAM" id="MobiDB-lite"/>
    </source>
</evidence>
<feature type="region of interest" description="Disordered" evidence="1">
    <location>
        <begin position="1"/>
        <end position="211"/>
    </location>
</feature>
<keyword evidence="3" id="KW-1185">Reference proteome</keyword>
<proteinExistence type="predicted"/>
<gene>
    <name evidence="2" type="ORF">SLS60_008515</name>
</gene>
<protein>
    <submittedName>
        <fullName evidence="2">Uncharacterized protein</fullName>
    </submittedName>
</protein>
<feature type="compositionally biased region" description="Basic and acidic residues" evidence="1">
    <location>
        <begin position="39"/>
        <end position="72"/>
    </location>
</feature>
<name>A0ABR3R0X2_9PLEO</name>
<dbReference type="Proteomes" id="UP001521785">
    <property type="component" value="Unassembled WGS sequence"/>
</dbReference>
<organism evidence="2 3">
    <name type="scientific">Paraconiothyrium brasiliense</name>
    <dbReference type="NCBI Taxonomy" id="300254"/>
    <lineage>
        <taxon>Eukaryota</taxon>
        <taxon>Fungi</taxon>
        <taxon>Dikarya</taxon>
        <taxon>Ascomycota</taxon>
        <taxon>Pezizomycotina</taxon>
        <taxon>Dothideomycetes</taxon>
        <taxon>Pleosporomycetidae</taxon>
        <taxon>Pleosporales</taxon>
        <taxon>Massarineae</taxon>
        <taxon>Didymosphaeriaceae</taxon>
        <taxon>Paraconiothyrium</taxon>
    </lineage>
</organism>
<feature type="compositionally biased region" description="Polar residues" evidence="1">
    <location>
        <begin position="127"/>
        <end position="136"/>
    </location>
</feature>
<feature type="compositionally biased region" description="Low complexity" evidence="1">
    <location>
        <begin position="201"/>
        <end position="211"/>
    </location>
</feature>
<evidence type="ECO:0000313" key="2">
    <source>
        <dbReference type="EMBL" id="KAL1598027.1"/>
    </source>
</evidence>
<feature type="compositionally biased region" description="Acidic residues" evidence="1">
    <location>
        <begin position="21"/>
        <end position="38"/>
    </location>
</feature>
<reference evidence="2 3" key="1">
    <citation type="submission" date="2024-02" db="EMBL/GenBank/DDBJ databases">
        <title>De novo assembly and annotation of 12 fungi associated with fruit tree decline syndrome in Ontario, Canada.</title>
        <authorList>
            <person name="Sulman M."/>
            <person name="Ellouze W."/>
            <person name="Ilyukhin E."/>
        </authorList>
    </citation>
    <scope>NUCLEOTIDE SEQUENCE [LARGE SCALE GENOMIC DNA]</scope>
    <source>
        <strain evidence="2 3">M42-189</strain>
    </source>
</reference>
<comment type="caution">
    <text evidence="2">The sequence shown here is derived from an EMBL/GenBank/DDBJ whole genome shotgun (WGS) entry which is preliminary data.</text>
</comment>
<dbReference type="EMBL" id="JAKJXO020000012">
    <property type="protein sequence ID" value="KAL1598027.1"/>
    <property type="molecule type" value="Genomic_DNA"/>
</dbReference>
<sequence>MWAVASDPEDEPSPFTRPIVEEEEPDEPQQTEDDGDDELLTHDEDEHVSERTTKDDKAANKEKRLTTPVHDETSDDEAYFQTPMTVKPRTPTSRTPARASSPISTVNPLVELSPSKKHARYKPGYNRNLSSNTVLFSPTKDDQSVRSQSSISDVPPRTANRSGTATPGRMPLEGARNSGRSGTTTPGRMPMDGHRTPRRPAPNAAAVSRPRPIMPPAQLSRHNENIANFISLNQRQREPSFNAMALDLASDIGDNRPQAGAFSGFPASFNTQIEMAARVKAKDKNGSGDEESKRMSRIMLARMTTVSTQVPLNKVQLLIRAA</sequence>
<evidence type="ECO:0000313" key="3">
    <source>
        <dbReference type="Proteomes" id="UP001521785"/>
    </source>
</evidence>